<dbReference type="EMBL" id="GBRH01192623">
    <property type="protein sequence ID" value="JAE05273.1"/>
    <property type="molecule type" value="Transcribed_RNA"/>
</dbReference>
<dbReference type="AlphaFoldDB" id="A0A0A9FAG8"/>
<protein>
    <submittedName>
        <fullName evidence="2">Uncharacterized protein</fullName>
    </submittedName>
</protein>
<organism evidence="2">
    <name type="scientific">Arundo donax</name>
    <name type="common">Giant reed</name>
    <name type="synonym">Donax arundinaceus</name>
    <dbReference type="NCBI Taxonomy" id="35708"/>
    <lineage>
        <taxon>Eukaryota</taxon>
        <taxon>Viridiplantae</taxon>
        <taxon>Streptophyta</taxon>
        <taxon>Embryophyta</taxon>
        <taxon>Tracheophyta</taxon>
        <taxon>Spermatophyta</taxon>
        <taxon>Magnoliopsida</taxon>
        <taxon>Liliopsida</taxon>
        <taxon>Poales</taxon>
        <taxon>Poaceae</taxon>
        <taxon>PACMAD clade</taxon>
        <taxon>Arundinoideae</taxon>
        <taxon>Arundineae</taxon>
        <taxon>Arundo</taxon>
    </lineage>
</organism>
<accession>A0A0A9FAG8</accession>
<sequence length="41" mass="4684">MQWARAFKDIVAILLLINSLSITSQSRRIIHCSCCYTSIVQ</sequence>
<evidence type="ECO:0000256" key="1">
    <source>
        <dbReference type="SAM" id="SignalP"/>
    </source>
</evidence>
<name>A0A0A9FAG8_ARUDO</name>
<feature type="signal peptide" evidence="1">
    <location>
        <begin position="1"/>
        <end position="26"/>
    </location>
</feature>
<reference evidence="2" key="2">
    <citation type="journal article" date="2015" name="Data Brief">
        <title>Shoot transcriptome of the giant reed, Arundo donax.</title>
        <authorList>
            <person name="Barrero R.A."/>
            <person name="Guerrero F.D."/>
            <person name="Moolhuijzen P."/>
            <person name="Goolsby J.A."/>
            <person name="Tidwell J."/>
            <person name="Bellgard S.E."/>
            <person name="Bellgard M.I."/>
        </authorList>
    </citation>
    <scope>NUCLEOTIDE SEQUENCE</scope>
    <source>
        <tissue evidence="2">Shoot tissue taken approximately 20 cm above the soil surface</tissue>
    </source>
</reference>
<evidence type="ECO:0000313" key="2">
    <source>
        <dbReference type="EMBL" id="JAE05273.1"/>
    </source>
</evidence>
<feature type="chain" id="PRO_5002047295" evidence="1">
    <location>
        <begin position="27"/>
        <end position="41"/>
    </location>
</feature>
<keyword evidence="1" id="KW-0732">Signal</keyword>
<proteinExistence type="predicted"/>
<reference evidence="2" key="1">
    <citation type="submission" date="2014-09" db="EMBL/GenBank/DDBJ databases">
        <authorList>
            <person name="Magalhaes I.L.F."/>
            <person name="Oliveira U."/>
            <person name="Santos F.R."/>
            <person name="Vidigal T.H.D.A."/>
            <person name="Brescovit A.D."/>
            <person name="Santos A.J."/>
        </authorList>
    </citation>
    <scope>NUCLEOTIDE SEQUENCE</scope>
    <source>
        <tissue evidence="2">Shoot tissue taken approximately 20 cm above the soil surface</tissue>
    </source>
</reference>